<proteinExistence type="predicted"/>
<evidence type="ECO:0000313" key="2">
    <source>
        <dbReference type="Proteomes" id="UP000244336"/>
    </source>
</evidence>
<name>A0A2T7DIC1_9POAL</name>
<reference evidence="1 2" key="1">
    <citation type="submission" date="2018-04" db="EMBL/GenBank/DDBJ databases">
        <title>WGS assembly of Panicum hallii var. hallii HAL2.</title>
        <authorList>
            <person name="Lovell J."/>
            <person name="Jenkins J."/>
            <person name="Lowry D."/>
            <person name="Mamidi S."/>
            <person name="Sreedasyam A."/>
            <person name="Weng X."/>
            <person name="Barry K."/>
            <person name="Bonette J."/>
            <person name="Campitelli B."/>
            <person name="Daum C."/>
            <person name="Gordon S."/>
            <person name="Gould B."/>
            <person name="Lipzen A."/>
            <person name="MacQueen A."/>
            <person name="Palacio-Mejia J."/>
            <person name="Plott C."/>
            <person name="Shakirov E."/>
            <person name="Shu S."/>
            <person name="Yoshinaga Y."/>
            <person name="Zane M."/>
            <person name="Rokhsar D."/>
            <person name="Grimwood J."/>
            <person name="Schmutz J."/>
            <person name="Juenger T."/>
        </authorList>
    </citation>
    <scope>NUCLEOTIDE SEQUENCE [LARGE SCALE GENOMIC DNA]</scope>
    <source>
        <strain evidence="2">cv. HAL2</strain>
    </source>
</reference>
<accession>A0A2T7DIC1</accession>
<evidence type="ECO:0000313" key="1">
    <source>
        <dbReference type="EMBL" id="PUZ55332.1"/>
    </source>
</evidence>
<organism evidence="1 2">
    <name type="scientific">Panicum hallii var. hallii</name>
    <dbReference type="NCBI Taxonomy" id="1504633"/>
    <lineage>
        <taxon>Eukaryota</taxon>
        <taxon>Viridiplantae</taxon>
        <taxon>Streptophyta</taxon>
        <taxon>Embryophyta</taxon>
        <taxon>Tracheophyta</taxon>
        <taxon>Spermatophyta</taxon>
        <taxon>Magnoliopsida</taxon>
        <taxon>Liliopsida</taxon>
        <taxon>Poales</taxon>
        <taxon>Poaceae</taxon>
        <taxon>PACMAD clade</taxon>
        <taxon>Panicoideae</taxon>
        <taxon>Panicodae</taxon>
        <taxon>Paniceae</taxon>
        <taxon>Panicinae</taxon>
        <taxon>Panicum</taxon>
        <taxon>Panicum sect. Panicum</taxon>
    </lineage>
</organism>
<protein>
    <submittedName>
        <fullName evidence="1">Uncharacterized protein</fullName>
    </submittedName>
</protein>
<dbReference type="Gramene" id="PUZ55332">
    <property type="protein sequence ID" value="PUZ55332"/>
    <property type="gene ID" value="GQ55_5G203600"/>
</dbReference>
<dbReference type="AlphaFoldDB" id="A0A2T7DIC1"/>
<sequence>MKRWKQNGKRRRYRLTLRVMMKSNKSTTLSNCRWVGMASLSPIGYTSYMALGRNLSVRYVETTVIGDEGPMSVISKNGVISMGCDALVSLILRISMKSHRSRRQKGSGKKYKRVKG</sequence>
<keyword evidence="2" id="KW-1185">Reference proteome</keyword>
<dbReference type="EMBL" id="CM009753">
    <property type="protein sequence ID" value="PUZ55332.1"/>
    <property type="molecule type" value="Genomic_DNA"/>
</dbReference>
<gene>
    <name evidence="1" type="ORF">GQ55_5G203600</name>
</gene>
<dbReference type="Proteomes" id="UP000244336">
    <property type="component" value="Chromosome 5"/>
</dbReference>